<dbReference type="EMBL" id="JBHUDO010000002">
    <property type="protein sequence ID" value="MFD1645839.1"/>
    <property type="molecule type" value="Genomic_DNA"/>
</dbReference>
<reference evidence="3 4" key="1">
    <citation type="journal article" date="2019" name="Int. J. Syst. Evol. Microbiol.">
        <title>The Global Catalogue of Microorganisms (GCM) 10K type strain sequencing project: providing services to taxonomists for standard genome sequencing and annotation.</title>
        <authorList>
            <consortium name="The Broad Institute Genomics Platform"/>
            <consortium name="The Broad Institute Genome Sequencing Center for Infectious Disease"/>
            <person name="Wu L."/>
            <person name="Ma J."/>
        </authorList>
    </citation>
    <scope>NUCLEOTIDE SEQUENCE [LARGE SCALE GENOMIC DNA]</scope>
    <source>
        <strain evidence="3 4">CGMCC 1.10390</strain>
    </source>
</reference>
<dbReference type="SUPFAM" id="SSF50998">
    <property type="entry name" value="Quinoprotein alcohol dehydrogenase-like"/>
    <property type="match status" value="1"/>
</dbReference>
<keyword evidence="4" id="KW-1185">Reference proteome</keyword>
<feature type="compositionally biased region" description="Gly residues" evidence="1">
    <location>
        <begin position="588"/>
        <end position="601"/>
    </location>
</feature>
<evidence type="ECO:0000259" key="2">
    <source>
        <dbReference type="Pfam" id="PF13360"/>
    </source>
</evidence>
<dbReference type="InterPro" id="IPR011047">
    <property type="entry name" value="Quinoprotein_ADH-like_sf"/>
</dbReference>
<dbReference type="Pfam" id="PF13360">
    <property type="entry name" value="PQQ_2"/>
    <property type="match status" value="1"/>
</dbReference>
<evidence type="ECO:0000313" key="4">
    <source>
        <dbReference type="Proteomes" id="UP001597034"/>
    </source>
</evidence>
<dbReference type="Proteomes" id="UP001597034">
    <property type="component" value="Unassembled WGS sequence"/>
</dbReference>
<name>A0ABD6DKQ6_9EURY</name>
<protein>
    <submittedName>
        <fullName evidence="3">PQQ-binding-like beta-propeller repeat protein</fullName>
    </submittedName>
</protein>
<dbReference type="InterPro" id="IPR002372">
    <property type="entry name" value="PQQ_rpt_dom"/>
</dbReference>
<dbReference type="RefSeq" id="WP_256398640.1">
    <property type="nucleotide sequence ID" value="NZ_JANHJR010000001.1"/>
</dbReference>
<feature type="region of interest" description="Disordered" evidence="1">
    <location>
        <begin position="547"/>
        <end position="622"/>
    </location>
</feature>
<dbReference type="Gene3D" id="2.60.40.10">
    <property type="entry name" value="Immunoglobulins"/>
    <property type="match status" value="1"/>
</dbReference>
<dbReference type="InterPro" id="IPR015943">
    <property type="entry name" value="WD40/YVTN_repeat-like_dom_sf"/>
</dbReference>
<dbReference type="AlphaFoldDB" id="A0ABD6DKQ6"/>
<organism evidence="3 4">
    <name type="scientific">Haloarchaeobius litoreus</name>
    <dbReference type="NCBI Taxonomy" id="755306"/>
    <lineage>
        <taxon>Archaea</taxon>
        <taxon>Methanobacteriati</taxon>
        <taxon>Methanobacteriota</taxon>
        <taxon>Stenosarchaea group</taxon>
        <taxon>Halobacteria</taxon>
        <taxon>Halobacteriales</taxon>
        <taxon>Halorubellaceae</taxon>
        <taxon>Haloarchaeobius</taxon>
    </lineage>
</organism>
<proteinExistence type="predicted"/>
<evidence type="ECO:0000313" key="3">
    <source>
        <dbReference type="EMBL" id="MFD1645839.1"/>
    </source>
</evidence>
<comment type="caution">
    <text evidence="3">The sequence shown here is derived from an EMBL/GenBank/DDBJ whole genome shotgun (WGS) entry which is preliminary data.</text>
</comment>
<dbReference type="Gene3D" id="2.130.10.10">
    <property type="entry name" value="YVTN repeat-like/Quinoprotein amine dehydrogenase"/>
    <property type="match status" value="1"/>
</dbReference>
<accession>A0ABD6DKQ6</accession>
<feature type="domain" description="Pyrrolo-quinoline quinone repeat" evidence="2">
    <location>
        <begin position="151"/>
        <end position="227"/>
    </location>
</feature>
<sequence>MSGYAEVAAFELPAVAASDGGVDDVALVADGDVTYVRGAERSTLRVDDEPVDVALGDLVYVLTADALLALDPENGGSRVWSLGLADEGVEGVAALPAADVVCVLTERHLVGVDGERGSRRWTVDRPYADVGGDVSFVAADGRFLLGAWSFVTGVDADGEQVFDADVGSALTGVGGAGGTVVVALKSDQLVGVDPESGDVEWRTEIRPTQVTPRGDDTLLVRTADGLLSVRPDGTYEPVDGLPAGSVYPARSGDPVCVYREDTLSVHRRSVDVEKVTAAVTVDAIGPGEPLVVELTNGATTAGSATVTIAVDGATTARRSTTVDLPAGGSTTAAFEVTAVDDVDAADVRVSVDGVELATGSVAIERPAPPAESVDAELTVDRVEGATVHATLFVHNEGEVLQELRVREDDLHVGAVAPGETSRVEVTERYTPGEPVERTVVDDTGTTVATATTTATDGAVTVSVDPTVGESFLFVDVTVENPTETAVADTLVLVGVGEAGPVERTVDAAPGGTWTLSVALPGYVAGPLDGNVLRARLDGAGIEDTHELSLGDRFAGRAGAPPSGGRGQSTGPGGGGQRGGSDRQHPGGARSGGGQPGAGRPAGGRDDAAGDSASVSLRRAVADDEPAATEAFLEYLAVDTEGPVDDLTLAVDGEQFSLGSFDRGEERRYQRAHAFARRGHTQLSPVAATAGGRPLAETGAMEVDVRDGPLVVRASVDASGRTVRVRGTVENRTDEFHSVEGVDVTWVGGWDIDPRGDGLAPGETVRWSGSIPREETDLTDGDEVVPITVEYDGGGRFQSLAPVERDAGTGASVANRIDPGIGRETHVADTYSKVVCNLRNVSEEPIHELELAATGDRLNDMIYVEETVQTLQPGETVEHFVDVKPSEGDRELAVDVVVTCDGETDRLALDGPVAATPEEWARSHLEEWTATWDGDEPEAALSVPAHLSTAFEQTD</sequence>
<dbReference type="InterPro" id="IPR013783">
    <property type="entry name" value="Ig-like_fold"/>
</dbReference>
<evidence type="ECO:0000256" key="1">
    <source>
        <dbReference type="SAM" id="MobiDB-lite"/>
    </source>
</evidence>
<gene>
    <name evidence="3" type="ORF">ACFSBL_09100</name>
</gene>
<feature type="compositionally biased region" description="Gly residues" evidence="1">
    <location>
        <begin position="561"/>
        <end position="578"/>
    </location>
</feature>